<dbReference type="OrthoDB" id="5620712at2"/>
<protein>
    <submittedName>
        <fullName evidence="2">EscD/YscD/HrpQ family type III secretion system inner membrane ring protein</fullName>
    </submittedName>
</protein>
<dbReference type="Gene3D" id="2.60.200.20">
    <property type="match status" value="1"/>
</dbReference>
<dbReference type="Pfam" id="PF21934">
    <property type="entry name" value="Yop-YscD_ppl_3rd"/>
    <property type="match status" value="1"/>
</dbReference>
<dbReference type="Pfam" id="PF23893">
    <property type="entry name" value="Y4YQ_C"/>
    <property type="match status" value="1"/>
</dbReference>
<feature type="domain" description="FHA" evidence="1">
    <location>
        <begin position="35"/>
        <end position="83"/>
    </location>
</feature>
<dbReference type="InterPro" id="IPR053946">
    <property type="entry name" value="YscD_ppl_3rd"/>
</dbReference>
<dbReference type="Proteomes" id="UP000319732">
    <property type="component" value="Unassembled WGS sequence"/>
</dbReference>
<evidence type="ECO:0000313" key="3">
    <source>
        <dbReference type="Proteomes" id="UP000319732"/>
    </source>
</evidence>
<dbReference type="InterPro" id="IPR057770">
    <property type="entry name" value="YscD/Y4YQ_C"/>
</dbReference>
<dbReference type="InterPro" id="IPR000253">
    <property type="entry name" value="FHA_dom"/>
</dbReference>
<gene>
    <name evidence="2" type="ORF">FKG94_22585</name>
</gene>
<dbReference type="SUPFAM" id="SSF49879">
    <property type="entry name" value="SMAD/FHA domain"/>
    <property type="match status" value="1"/>
</dbReference>
<dbReference type="InterPro" id="IPR008984">
    <property type="entry name" value="SMAD_FHA_dom_sf"/>
</dbReference>
<keyword evidence="3" id="KW-1185">Reference proteome</keyword>
<dbReference type="NCBIfam" id="TIGR02500">
    <property type="entry name" value="type_III_yscD"/>
    <property type="match status" value="1"/>
</dbReference>
<sequence>MPGINVMGHQASQHLLKIFSGPHIGAELLLDKGAYDIGHSDDCDIVLNDETIVAKHARIVIDDVGHAVTVSAGAQAWLNGLPLGPDTRAALGPYETVALGTTYLAIGRPGGDWSQVRFPGLLPVQAQNDAEGALGDGTAGKFNKFFRQAGHVLKRLHERLAENIPRVKYKKYWRGLGGIAVLVVTGATGVHVYHEYLQPKTPESAIPPAHRVAAVLAESGTFTGVRAAATGTGGVLVHGYIADAAQHRALRELLEPLDIKLDLSVKSGAALVESAQSLIEVLGFPALRVIYQPHGKIAVEGFVTNRSQWENAKLTLFNDLAGLQAVDDSGIQDVSNRRDSLRARLNDQNLSDRLVIASGADGTLKAQGVLSQNERRRWRTALKQFRNEFGDNPSIETAIRDTSQMIKEPIVGVRIGQLPYIVTEGGGKYLQGAVLPSGYKVKSIYSNHIIFSKDGVDATYQLD</sequence>
<reference evidence="2 3" key="1">
    <citation type="submission" date="2019-06" db="EMBL/GenBank/DDBJ databases">
        <title>Whole genome sequence for Cellvibrionaceae sp. R142.</title>
        <authorList>
            <person name="Wang G."/>
        </authorList>
    </citation>
    <scope>NUCLEOTIDE SEQUENCE [LARGE SCALE GENOMIC DNA]</scope>
    <source>
        <strain evidence="2 3">R142</strain>
    </source>
</reference>
<dbReference type="InterPro" id="IPR032030">
    <property type="entry name" value="YscD_cytoplasmic_dom"/>
</dbReference>
<dbReference type="EMBL" id="VHSG01000026">
    <property type="protein sequence ID" value="TQV69942.1"/>
    <property type="molecule type" value="Genomic_DNA"/>
</dbReference>
<dbReference type="Pfam" id="PF16697">
    <property type="entry name" value="Yop-YscD_cpl"/>
    <property type="match status" value="1"/>
</dbReference>
<name>A0A545SYA1_9GAMM</name>
<dbReference type="PROSITE" id="PS50006">
    <property type="entry name" value="FHA_DOMAIN"/>
    <property type="match status" value="1"/>
</dbReference>
<accession>A0A545SYA1</accession>
<dbReference type="InterPro" id="IPR012843">
    <property type="entry name" value="YscD"/>
</dbReference>
<comment type="caution">
    <text evidence="2">The sequence shown here is derived from an EMBL/GenBank/DDBJ whole genome shotgun (WGS) entry which is preliminary data.</text>
</comment>
<evidence type="ECO:0000259" key="1">
    <source>
        <dbReference type="PROSITE" id="PS50006"/>
    </source>
</evidence>
<proteinExistence type="predicted"/>
<evidence type="ECO:0000313" key="2">
    <source>
        <dbReference type="EMBL" id="TQV69942.1"/>
    </source>
</evidence>
<dbReference type="AlphaFoldDB" id="A0A545SYA1"/>
<organism evidence="2 3">
    <name type="scientific">Exilibacterium tricleocarpae</name>
    <dbReference type="NCBI Taxonomy" id="2591008"/>
    <lineage>
        <taxon>Bacteria</taxon>
        <taxon>Pseudomonadati</taxon>
        <taxon>Pseudomonadota</taxon>
        <taxon>Gammaproteobacteria</taxon>
        <taxon>Cellvibrionales</taxon>
        <taxon>Cellvibrionaceae</taxon>
        <taxon>Exilibacterium</taxon>
    </lineage>
</organism>